<protein>
    <recommendedName>
        <fullName evidence="6">Probable periplasmic serine endoprotease DegP-like</fullName>
        <ecNumber evidence="5">3.4.21.107</ecNumber>
    </recommendedName>
    <alternativeName>
        <fullName evidence="14">Protease Do</fullName>
    </alternativeName>
</protein>
<dbReference type="InterPro" id="IPR009003">
    <property type="entry name" value="Peptidase_S1_PA"/>
</dbReference>
<feature type="active site" description="Charge relay system" evidence="15">
    <location>
        <position position="204"/>
    </location>
</feature>
<dbReference type="SUPFAM" id="SSF50494">
    <property type="entry name" value="Trypsin-like serine proteases"/>
    <property type="match status" value="1"/>
</dbReference>
<dbReference type="PROSITE" id="PS50106">
    <property type="entry name" value="PDZ"/>
    <property type="match status" value="1"/>
</dbReference>
<reference evidence="20 21" key="1">
    <citation type="submission" date="2019-08" db="EMBL/GenBank/DDBJ databases">
        <authorList>
            <person name="Karlyshev A.V."/>
        </authorList>
    </citation>
    <scope>NUCLEOTIDE SEQUENCE [LARGE SCALE GENOMIC DNA]</scope>
    <source>
        <strain evidence="20 21">Alg18-2.2</strain>
    </source>
</reference>
<evidence type="ECO:0000256" key="5">
    <source>
        <dbReference type="ARBA" id="ARBA00013035"/>
    </source>
</evidence>
<feature type="compositionally biased region" description="Low complexity" evidence="17">
    <location>
        <begin position="357"/>
        <end position="371"/>
    </location>
</feature>
<evidence type="ECO:0000313" key="21">
    <source>
        <dbReference type="Proteomes" id="UP000321248"/>
    </source>
</evidence>
<feature type="binding site" evidence="16">
    <location>
        <position position="98"/>
    </location>
    <ligand>
        <name>substrate</name>
    </ligand>
</feature>
<dbReference type="Pfam" id="PF13365">
    <property type="entry name" value="Trypsin_2"/>
    <property type="match status" value="1"/>
</dbReference>
<evidence type="ECO:0000256" key="16">
    <source>
        <dbReference type="PIRSR" id="PIRSR611782-2"/>
    </source>
</evidence>
<dbReference type="NCBIfam" id="TIGR02037">
    <property type="entry name" value="degP_htrA_DO"/>
    <property type="match status" value="1"/>
</dbReference>
<evidence type="ECO:0000256" key="9">
    <source>
        <dbReference type="ARBA" id="ARBA00022737"/>
    </source>
</evidence>
<evidence type="ECO:0000259" key="19">
    <source>
        <dbReference type="PROSITE" id="PS50106"/>
    </source>
</evidence>
<evidence type="ECO:0000256" key="2">
    <source>
        <dbReference type="ARBA" id="ARBA00002610"/>
    </source>
</evidence>
<feature type="active site" description="Charge relay system" evidence="15">
    <location>
        <position position="128"/>
    </location>
</feature>
<keyword evidence="13" id="KW-0346">Stress response</keyword>
<comment type="function">
    <text evidence="2">Might be efficient in the degradation of transiently denatured and unfolded proteins which accumulate in the periplasm following stress conditions.</text>
</comment>
<dbReference type="AlphaFoldDB" id="A0A5C8KYH3"/>
<comment type="caution">
    <text evidence="20">The sequence shown here is derived from an EMBL/GenBank/DDBJ whole genome shotgun (WGS) entry which is preliminary data.</text>
</comment>
<dbReference type="CDD" id="cd10839">
    <property type="entry name" value="cpPDZ1_DegP-like"/>
    <property type="match status" value="1"/>
</dbReference>
<dbReference type="InterPro" id="IPR001478">
    <property type="entry name" value="PDZ"/>
</dbReference>
<dbReference type="InterPro" id="IPR001940">
    <property type="entry name" value="Peptidase_S1C"/>
</dbReference>
<evidence type="ECO:0000256" key="7">
    <source>
        <dbReference type="ARBA" id="ARBA00022670"/>
    </source>
</evidence>
<dbReference type="Gene3D" id="2.30.42.10">
    <property type="match status" value="2"/>
</dbReference>
<feature type="chain" id="PRO_5038334924" description="Probable periplasmic serine endoprotease DegP-like" evidence="18">
    <location>
        <begin position="19"/>
        <end position="468"/>
    </location>
</feature>
<keyword evidence="8 18" id="KW-0732">Signal</keyword>
<evidence type="ECO:0000256" key="1">
    <source>
        <dbReference type="ARBA" id="ARBA00001772"/>
    </source>
</evidence>
<comment type="similarity">
    <text evidence="4">Belongs to the peptidase S1C family.</text>
</comment>
<dbReference type="OrthoDB" id="9758917at2"/>
<gene>
    <name evidence="20" type="ORF">FU658_01870</name>
</gene>
<keyword evidence="7" id="KW-0645">Protease</keyword>
<comment type="subcellular location">
    <subcellularLocation>
        <location evidence="3">Periplasm</location>
    </subcellularLocation>
</comment>
<dbReference type="SUPFAM" id="SSF50156">
    <property type="entry name" value="PDZ domain-like"/>
    <property type="match status" value="2"/>
</dbReference>
<evidence type="ECO:0000256" key="8">
    <source>
        <dbReference type="ARBA" id="ARBA00022729"/>
    </source>
</evidence>
<name>A0A5C8KYH3_9GAMM</name>
<dbReference type="PANTHER" id="PTHR22939">
    <property type="entry name" value="SERINE PROTEASE FAMILY S1C HTRA-RELATED"/>
    <property type="match status" value="1"/>
</dbReference>
<dbReference type="Proteomes" id="UP000321248">
    <property type="component" value="Unassembled WGS sequence"/>
</dbReference>
<proteinExistence type="inferred from homology"/>
<feature type="binding site" evidence="16">
    <location>
        <position position="128"/>
    </location>
    <ligand>
        <name>substrate</name>
    </ligand>
</feature>
<feature type="active site" description="Charge relay system" evidence="15">
    <location>
        <position position="98"/>
    </location>
</feature>
<organism evidence="20 21">
    <name type="scientific">Alkalisalibacterium limincola</name>
    <dbReference type="NCBI Taxonomy" id="2699169"/>
    <lineage>
        <taxon>Bacteria</taxon>
        <taxon>Pseudomonadati</taxon>
        <taxon>Pseudomonadota</taxon>
        <taxon>Gammaproteobacteria</taxon>
        <taxon>Lysobacterales</taxon>
        <taxon>Lysobacteraceae</taxon>
        <taxon>Alkalisalibacterium</taxon>
    </lineage>
</organism>
<dbReference type="EMBL" id="VRTS01000001">
    <property type="protein sequence ID" value="TXK65867.1"/>
    <property type="molecule type" value="Genomic_DNA"/>
</dbReference>
<evidence type="ECO:0000313" key="20">
    <source>
        <dbReference type="EMBL" id="TXK65867.1"/>
    </source>
</evidence>
<dbReference type="SMART" id="SM00228">
    <property type="entry name" value="PDZ"/>
    <property type="match status" value="2"/>
</dbReference>
<evidence type="ECO:0000256" key="13">
    <source>
        <dbReference type="ARBA" id="ARBA00023016"/>
    </source>
</evidence>
<evidence type="ECO:0000256" key="11">
    <source>
        <dbReference type="ARBA" id="ARBA00022801"/>
    </source>
</evidence>
<feature type="signal peptide" evidence="18">
    <location>
        <begin position="1"/>
        <end position="18"/>
    </location>
</feature>
<accession>A0A5C8KYH3</accession>
<evidence type="ECO:0000256" key="4">
    <source>
        <dbReference type="ARBA" id="ARBA00010541"/>
    </source>
</evidence>
<keyword evidence="11" id="KW-0378">Hydrolase</keyword>
<feature type="domain" description="PDZ" evidence="19">
    <location>
        <begin position="260"/>
        <end position="314"/>
    </location>
</feature>
<dbReference type="PANTHER" id="PTHR22939:SF130">
    <property type="entry name" value="PERIPLASMIC SERINE ENDOPROTEASE DEGP-LIKE-RELATED"/>
    <property type="match status" value="1"/>
</dbReference>
<dbReference type="Gene3D" id="2.40.10.120">
    <property type="match status" value="1"/>
</dbReference>
<keyword evidence="21" id="KW-1185">Reference proteome</keyword>
<evidence type="ECO:0000256" key="3">
    <source>
        <dbReference type="ARBA" id="ARBA00004418"/>
    </source>
</evidence>
<dbReference type="InterPro" id="IPR036034">
    <property type="entry name" value="PDZ_sf"/>
</dbReference>
<feature type="region of interest" description="Disordered" evidence="17">
    <location>
        <begin position="348"/>
        <end position="371"/>
    </location>
</feature>
<dbReference type="GO" id="GO:0042597">
    <property type="term" value="C:periplasmic space"/>
    <property type="evidence" value="ECO:0007669"/>
    <property type="project" value="UniProtKB-SubCell"/>
</dbReference>
<dbReference type="Pfam" id="PF13180">
    <property type="entry name" value="PDZ_2"/>
    <property type="match status" value="1"/>
</dbReference>
<dbReference type="InterPro" id="IPR011782">
    <property type="entry name" value="Pept_S1C_Do"/>
</dbReference>
<evidence type="ECO:0000256" key="10">
    <source>
        <dbReference type="ARBA" id="ARBA00022764"/>
    </source>
</evidence>
<evidence type="ECO:0000256" key="6">
    <source>
        <dbReference type="ARBA" id="ARBA00013958"/>
    </source>
</evidence>
<dbReference type="EC" id="3.4.21.107" evidence="5"/>
<evidence type="ECO:0000256" key="12">
    <source>
        <dbReference type="ARBA" id="ARBA00022825"/>
    </source>
</evidence>
<keyword evidence="12" id="KW-0720">Serine protease</keyword>
<evidence type="ECO:0000256" key="18">
    <source>
        <dbReference type="SAM" id="SignalP"/>
    </source>
</evidence>
<dbReference type="GO" id="GO:0004252">
    <property type="term" value="F:serine-type endopeptidase activity"/>
    <property type="evidence" value="ECO:0007669"/>
    <property type="project" value="InterPro"/>
</dbReference>
<sequence>MRSMLTLALALVATQASAVSNLPDFTELVERSSPAVVNIEATRSAQTSRRSGPSQDELPEFFRRFFGEPGMPMPPRDSVSGGSGFIISADGEVLTNHHVIDGADTVIVRLPDRREYEAEVIGSDPQSDVALLRIDATGLPTLPLGDSRTLRAGQWVIAIGSPFGFLENTVTAGIVSGTGRQSRMQGQNYVPFIQTDVAINRGNSGGPLLNVDGEVVGINSQIFSNSGGFMGVSFAIPMDVAMNAARQLRETGEVRRGQLGVLVQQVTRELARELGMQRSIGALVANVEPDSAAAKAGVRRGDVIVAFNGVEVSSSGDLPPMVGNIAPDTEVRITVLRDGRERELRATLGTAAGQASATPPRRAGAEAAPAETGPLGLAVEELSAEDRAGMGLGSGEGVRITAVTGDSARRAQIRPGDVLLMVGQADVGSVADVRRRTGELEAGDTVMVLVRSGDGQTRFVTLTVDADR</sequence>
<dbReference type="GO" id="GO:0006508">
    <property type="term" value="P:proteolysis"/>
    <property type="evidence" value="ECO:0007669"/>
    <property type="project" value="UniProtKB-KW"/>
</dbReference>
<evidence type="ECO:0000256" key="14">
    <source>
        <dbReference type="ARBA" id="ARBA00032850"/>
    </source>
</evidence>
<dbReference type="PRINTS" id="PR00834">
    <property type="entry name" value="PROTEASES2C"/>
</dbReference>
<dbReference type="RefSeq" id="WP_147890540.1">
    <property type="nucleotide sequence ID" value="NZ_VRTS01000001.1"/>
</dbReference>
<comment type="catalytic activity">
    <reaction evidence="1">
        <text>Acts on substrates that are at least partially unfolded. The cleavage site P1 residue is normally between a pair of hydrophobic residues, such as Val-|-Val.</text>
        <dbReference type="EC" id="3.4.21.107"/>
    </reaction>
</comment>
<evidence type="ECO:0000256" key="17">
    <source>
        <dbReference type="SAM" id="MobiDB-lite"/>
    </source>
</evidence>
<feature type="binding site" evidence="16">
    <location>
        <begin position="202"/>
        <end position="204"/>
    </location>
    <ligand>
        <name>substrate</name>
    </ligand>
</feature>
<keyword evidence="10" id="KW-0574">Periplasm</keyword>
<keyword evidence="9" id="KW-0677">Repeat</keyword>
<evidence type="ECO:0000256" key="15">
    <source>
        <dbReference type="PIRSR" id="PIRSR611782-1"/>
    </source>
</evidence>